<accession>A0A1I4I3L4</accession>
<comment type="subcellular location">
    <subcellularLocation>
        <location evidence="2">Cytoplasm</location>
    </subcellularLocation>
</comment>
<dbReference type="SUPFAM" id="SSF55594">
    <property type="entry name" value="HPr-like"/>
    <property type="match status" value="1"/>
</dbReference>
<evidence type="ECO:0000259" key="6">
    <source>
        <dbReference type="PROSITE" id="PS51350"/>
    </source>
</evidence>
<sequence length="85" mass="9264">MKSCTIELKNKTGLHARPAAKFVSKAQAYQSEIEVEKNNRSVNAKSIIALMSLGAAFGDNIILKARGKDEAKAIKDLKTLVNSFK</sequence>
<organism evidence="7 8">
    <name type="scientific">Halanaerobium salsuginis</name>
    <dbReference type="NCBI Taxonomy" id="29563"/>
    <lineage>
        <taxon>Bacteria</taxon>
        <taxon>Bacillati</taxon>
        <taxon>Bacillota</taxon>
        <taxon>Clostridia</taxon>
        <taxon>Halanaerobiales</taxon>
        <taxon>Halanaerobiaceae</taxon>
        <taxon>Halanaerobium</taxon>
    </lineage>
</organism>
<evidence type="ECO:0000313" key="8">
    <source>
        <dbReference type="Proteomes" id="UP000199006"/>
    </source>
</evidence>
<keyword evidence="4" id="KW-0963">Cytoplasm</keyword>
<dbReference type="EMBL" id="FOTI01000014">
    <property type="protein sequence ID" value="SFL48959.1"/>
    <property type="molecule type" value="Genomic_DNA"/>
</dbReference>
<dbReference type="InterPro" id="IPR001020">
    <property type="entry name" value="PTS_HPr_His_P_site"/>
</dbReference>
<dbReference type="PROSITE" id="PS51350">
    <property type="entry name" value="PTS_HPR_DOM"/>
    <property type="match status" value="1"/>
</dbReference>
<dbReference type="PROSITE" id="PS00369">
    <property type="entry name" value="PTS_HPR_HIS"/>
    <property type="match status" value="1"/>
</dbReference>
<evidence type="ECO:0000256" key="4">
    <source>
        <dbReference type="ARBA" id="ARBA00022490"/>
    </source>
</evidence>
<dbReference type="GO" id="GO:0005737">
    <property type="term" value="C:cytoplasm"/>
    <property type="evidence" value="ECO:0007669"/>
    <property type="project" value="UniProtKB-SubCell"/>
</dbReference>
<dbReference type="PRINTS" id="PR00107">
    <property type="entry name" value="PHOSPHOCPHPR"/>
</dbReference>
<keyword evidence="5" id="KW-0598">Phosphotransferase system</keyword>
<dbReference type="RefSeq" id="WP_089861186.1">
    <property type="nucleotide sequence ID" value="NZ_FOTI01000014.1"/>
</dbReference>
<reference evidence="7 8" key="1">
    <citation type="submission" date="2016-10" db="EMBL/GenBank/DDBJ databases">
        <authorList>
            <person name="de Groot N.N."/>
        </authorList>
    </citation>
    <scope>NUCLEOTIDE SEQUENCE [LARGE SCALE GENOMIC DNA]</scope>
    <source>
        <strain evidence="7 8">ATCC 51327</strain>
    </source>
</reference>
<dbReference type="GO" id="GO:0009401">
    <property type="term" value="P:phosphoenolpyruvate-dependent sugar phosphotransferase system"/>
    <property type="evidence" value="ECO:0007669"/>
    <property type="project" value="UniProtKB-KW"/>
</dbReference>
<name>A0A1I4I3L4_9FIRM</name>
<dbReference type="AlphaFoldDB" id="A0A1I4I3L4"/>
<dbReference type="NCBIfam" id="TIGR01003">
    <property type="entry name" value="PTS_HPr_family"/>
    <property type="match status" value="1"/>
</dbReference>
<evidence type="ECO:0000256" key="2">
    <source>
        <dbReference type="ARBA" id="ARBA00004496"/>
    </source>
</evidence>
<evidence type="ECO:0000256" key="5">
    <source>
        <dbReference type="ARBA" id="ARBA00022683"/>
    </source>
</evidence>
<dbReference type="STRING" id="29563.SAMN02983006_01297"/>
<dbReference type="PANTHER" id="PTHR33705:SF2">
    <property type="entry name" value="PHOSPHOCARRIER PROTEIN NPR"/>
    <property type="match status" value="1"/>
</dbReference>
<comment type="function">
    <text evidence="1">General (non sugar-specific) component of the phosphoenolpyruvate-dependent sugar phosphotransferase system (sugar PTS). This major carbohydrate active-transport system catalyzes the phosphorylation of incoming sugar substrates concomitantly with their translocation across the cell membrane. The phosphoryl group from phosphoenolpyruvate (PEP) is transferred to the phosphoryl carrier protein HPr by enzyme I. Phospho-HPr then transfers it to the PTS EIIA domain.</text>
</comment>
<evidence type="ECO:0000256" key="3">
    <source>
        <dbReference type="ARBA" id="ARBA00020422"/>
    </source>
</evidence>
<proteinExistence type="predicted"/>
<dbReference type="CDD" id="cd00367">
    <property type="entry name" value="PTS-HPr_like"/>
    <property type="match status" value="1"/>
</dbReference>
<dbReference type="Pfam" id="PF00381">
    <property type="entry name" value="PTS-HPr"/>
    <property type="match status" value="1"/>
</dbReference>
<dbReference type="Gene3D" id="3.30.1340.10">
    <property type="entry name" value="HPr-like"/>
    <property type="match status" value="1"/>
</dbReference>
<dbReference type="InterPro" id="IPR035895">
    <property type="entry name" value="HPr-like_sf"/>
</dbReference>
<dbReference type="Proteomes" id="UP000199006">
    <property type="component" value="Unassembled WGS sequence"/>
</dbReference>
<dbReference type="InterPro" id="IPR050399">
    <property type="entry name" value="HPr"/>
</dbReference>
<dbReference type="InterPro" id="IPR000032">
    <property type="entry name" value="HPr-like"/>
</dbReference>
<dbReference type="PANTHER" id="PTHR33705">
    <property type="entry name" value="PHOSPHOCARRIER PROTEIN HPR"/>
    <property type="match status" value="1"/>
</dbReference>
<protein>
    <recommendedName>
        <fullName evidence="3">Phosphocarrier protein HPr</fullName>
    </recommendedName>
</protein>
<dbReference type="OrthoDB" id="9809047at2"/>
<feature type="domain" description="HPr" evidence="6">
    <location>
        <begin position="1"/>
        <end position="85"/>
    </location>
</feature>
<evidence type="ECO:0000256" key="1">
    <source>
        <dbReference type="ARBA" id="ARBA00003681"/>
    </source>
</evidence>
<gene>
    <name evidence="7" type="ORF">SAMN02983006_01297</name>
</gene>
<evidence type="ECO:0000313" key="7">
    <source>
        <dbReference type="EMBL" id="SFL48959.1"/>
    </source>
</evidence>
<keyword evidence="8" id="KW-1185">Reference proteome</keyword>